<gene>
    <name evidence="2" type="ORF">E2C01_038083</name>
</gene>
<proteinExistence type="predicted"/>
<protein>
    <submittedName>
        <fullName evidence="2">Uncharacterized protein</fullName>
    </submittedName>
</protein>
<evidence type="ECO:0000313" key="2">
    <source>
        <dbReference type="EMBL" id="MPC44410.1"/>
    </source>
</evidence>
<dbReference type="AlphaFoldDB" id="A0A5B7F9W3"/>
<evidence type="ECO:0000256" key="1">
    <source>
        <dbReference type="SAM" id="MobiDB-lite"/>
    </source>
</evidence>
<dbReference type="Proteomes" id="UP000324222">
    <property type="component" value="Unassembled WGS sequence"/>
</dbReference>
<accession>A0A5B7F9W3</accession>
<organism evidence="2 3">
    <name type="scientific">Portunus trituberculatus</name>
    <name type="common">Swimming crab</name>
    <name type="synonym">Neptunus trituberculatus</name>
    <dbReference type="NCBI Taxonomy" id="210409"/>
    <lineage>
        <taxon>Eukaryota</taxon>
        <taxon>Metazoa</taxon>
        <taxon>Ecdysozoa</taxon>
        <taxon>Arthropoda</taxon>
        <taxon>Crustacea</taxon>
        <taxon>Multicrustacea</taxon>
        <taxon>Malacostraca</taxon>
        <taxon>Eumalacostraca</taxon>
        <taxon>Eucarida</taxon>
        <taxon>Decapoda</taxon>
        <taxon>Pleocyemata</taxon>
        <taxon>Brachyura</taxon>
        <taxon>Eubrachyura</taxon>
        <taxon>Portunoidea</taxon>
        <taxon>Portunidae</taxon>
        <taxon>Portuninae</taxon>
        <taxon>Portunus</taxon>
    </lineage>
</organism>
<feature type="region of interest" description="Disordered" evidence="1">
    <location>
        <begin position="93"/>
        <end position="112"/>
    </location>
</feature>
<comment type="caution">
    <text evidence="2">The sequence shown here is derived from an EMBL/GenBank/DDBJ whole genome shotgun (WGS) entry which is preliminary data.</text>
</comment>
<name>A0A5B7F9W3_PORTR</name>
<evidence type="ECO:0000313" key="3">
    <source>
        <dbReference type="Proteomes" id="UP000324222"/>
    </source>
</evidence>
<reference evidence="2 3" key="1">
    <citation type="submission" date="2019-05" db="EMBL/GenBank/DDBJ databases">
        <title>Another draft genome of Portunus trituberculatus and its Hox gene families provides insights of decapod evolution.</title>
        <authorList>
            <person name="Jeong J.-H."/>
            <person name="Song I."/>
            <person name="Kim S."/>
            <person name="Choi T."/>
            <person name="Kim D."/>
            <person name="Ryu S."/>
            <person name="Kim W."/>
        </authorList>
    </citation>
    <scope>NUCLEOTIDE SEQUENCE [LARGE SCALE GENOMIC DNA]</scope>
    <source>
        <tissue evidence="2">Muscle</tissue>
    </source>
</reference>
<sequence length="112" mass="12567">MRNFKGHKMKIVSVSHFPYVDYTLDTDLPGSIVTLKDSVDARLIISLSEKLNFTSEVILISVMLSQDALPSNMKFCLYVSALTQPFLQRQLDPSYSTSRLPPPGNGQRYGIL</sequence>
<keyword evidence="3" id="KW-1185">Reference proteome</keyword>
<dbReference type="EMBL" id="VSRR010006272">
    <property type="protein sequence ID" value="MPC44410.1"/>
    <property type="molecule type" value="Genomic_DNA"/>
</dbReference>